<dbReference type="AlphaFoldDB" id="A0A7X6MH11"/>
<dbReference type="RefSeq" id="WP_061081366.1">
    <property type="nucleotide sequence ID" value="NZ_JAAXPG010000027.1"/>
</dbReference>
<dbReference type="InterPro" id="IPR036188">
    <property type="entry name" value="FAD/NAD-bd_sf"/>
</dbReference>
<evidence type="ECO:0000256" key="3">
    <source>
        <dbReference type="ARBA" id="ARBA00022827"/>
    </source>
</evidence>
<dbReference type="NCBIfam" id="NF033145">
    <property type="entry name" value="rif_monoox"/>
    <property type="match status" value="1"/>
</dbReference>
<comment type="cofactor">
    <cofactor evidence="1">
        <name>FAD</name>
        <dbReference type="ChEBI" id="CHEBI:57692"/>
    </cofactor>
</comment>
<sequence>MIDVIVVGGGPTGLMLASELRLHSVRVVVLERLTEPTRQARALGLHTRSVEVLDQRGLLERFLAAGERFRVGGLFGGITKPWPDRLDTAHPYGLAIEQPVTERLLRERALELGADVRRGRALVGLGQDGDGVTVELADGTHLRSRYLVGCDGARSTVRGLLGVGFPGEPARVETLLGEMEATEDPATIAAVVEEVRGTQLRFGLTPLKGGDGAGVYRVVVPADGVAEDRTSAPTLEEFRRQLRAHAGTDFGVRSPRWLSRFGDATRLAERYRVGRVLLAGDAAHVHPPTGGQGLNLGVQDAFNLGWKLAAEVNGWAPEGLLDSYHAERRPVAADVLDNTRAQTTLLGTEPGAVALRGLLSKLMDFEEVNRYVTGLVTATDLRYDFGGGHALLGRRMRDIGLTRGRLYELTHGGRGLLLDRTGRLSAAGWADRVDHVVDVGDAGGELGAPAVLLRPDGHVAWAGGDQRDLLDRMPRWFGAAAGRASR</sequence>
<dbReference type="Proteomes" id="UP000553209">
    <property type="component" value="Unassembled WGS sequence"/>
</dbReference>
<evidence type="ECO:0000313" key="5">
    <source>
        <dbReference type="EMBL" id="NKZ00806.1"/>
    </source>
</evidence>
<keyword evidence="3" id="KW-0274">FAD</keyword>
<evidence type="ECO:0000256" key="2">
    <source>
        <dbReference type="ARBA" id="ARBA00022630"/>
    </source>
</evidence>
<dbReference type="PANTHER" id="PTHR43004">
    <property type="entry name" value="TRK SYSTEM POTASSIUM UPTAKE PROTEIN"/>
    <property type="match status" value="1"/>
</dbReference>
<dbReference type="GO" id="GO:0071949">
    <property type="term" value="F:FAD binding"/>
    <property type="evidence" value="ECO:0007669"/>
    <property type="project" value="InterPro"/>
</dbReference>
<keyword evidence="6" id="KW-1185">Reference proteome</keyword>
<proteinExistence type="predicted"/>
<name>A0A7X6MH11_9ACTN</name>
<protein>
    <submittedName>
        <fullName evidence="5">Rifampin monooxygenase</fullName>
    </submittedName>
</protein>
<gene>
    <name evidence="5" type="primary">rox</name>
    <name evidence="5" type="ORF">HGB44_24505</name>
</gene>
<dbReference type="Gene3D" id="3.30.70.2450">
    <property type="match status" value="1"/>
</dbReference>
<dbReference type="Gene3D" id="3.50.50.60">
    <property type="entry name" value="FAD/NAD(P)-binding domain"/>
    <property type="match status" value="1"/>
</dbReference>
<reference evidence="5 6" key="1">
    <citation type="submission" date="2020-04" db="EMBL/GenBank/DDBJ databases">
        <title>MicrobeNet Type strains.</title>
        <authorList>
            <person name="Nicholson A.C."/>
        </authorList>
    </citation>
    <scope>NUCLEOTIDE SEQUENCE [LARGE SCALE GENOMIC DNA]</scope>
    <source>
        <strain evidence="5 6">ATCC 23612</strain>
    </source>
</reference>
<evidence type="ECO:0000259" key="4">
    <source>
        <dbReference type="Pfam" id="PF01494"/>
    </source>
</evidence>
<accession>A0A7X6MH11</accession>
<keyword evidence="5" id="KW-0560">Oxidoreductase</keyword>
<dbReference type="Pfam" id="PF21274">
    <property type="entry name" value="Rng_hyd_C"/>
    <property type="match status" value="1"/>
</dbReference>
<evidence type="ECO:0000313" key="6">
    <source>
        <dbReference type="Proteomes" id="UP000553209"/>
    </source>
</evidence>
<organism evidence="5 6">
    <name type="scientific">Nocardiopsis alborubida</name>
    <dbReference type="NCBI Taxonomy" id="146802"/>
    <lineage>
        <taxon>Bacteria</taxon>
        <taxon>Bacillati</taxon>
        <taxon>Actinomycetota</taxon>
        <taxon>Actinomycetes</taxon>
        <taxon>Streptosporangiales</taxon>
        <taxon>Nocardiopsidaceae</taxon>
        <taxon>Nocardiopsis</taxon>
    </lineage>
</organism>
<dbReference type="PANTHER" id="PTHR43004:SF19">
    <property type="entry name" value="BINDING MONOOXYGENASE, PUTATIVE (JCVI)-RELATED"/>
    <property type="match status" value="1"/>
</dbReference>
<dbReference type="Pfam" id="PF01494">
    <property type="entry name" value="FAD_binding_3"/>
    <property type="match status" value="1"/>
</dbReference>
<comment type="caution">
    <text evidence="5">The sequence shown here is derived from an EMBL/GenBank/DDBJ whole genome shotgun (WGS) entry which is preliminary data.</text>
</comment>
<evidence type="ECO:0000256" key="1">
    <source>
        <dbReference type="ARBA" id="ARBA00001974"/>
    </source>
</evidence>
<keyword evidence="2" id="KW-0285">Flavoprotein</keyword>
<dbReference type="InterPro" id="IPR050641">
    <property type="entry name" value="RIFMO-like"/>
</dbReference>
<keyword evidence="5" id="KW-0503">Monooxygenase</keyword>
<dbReference type="InterPro" id="IPR002938">
    <property type="entry name" value="FAD-bd"/>
</dbReference>
<feature type="domain" description="FAD-binding" evidence="4">
    <location>
        <begin position="2"/>
        <end position="339"/>
    </location>
</feature>
<dbReference type="EMBL" id="JAAXPG010000027">
    <property type="protein sequence ID" value="NKZ00806.1"/>
    <property type="molecule type" value="Genomic_DNA"/>
</dbReference>
<dbReference type="PRINTS" id="PR00420">
    <property type="entry name" value="RNGMNOXGNASE"/>
</dbReference>
<dbReference type="Gene3D" id="3.40.30.120">
    <property type="match status" value="1"/>
</dbReference>
<dbReference type="SUPFAM" id="SSF51905">
    <property type="entry name" value="FAD/NAD(P)-binding domain"/>
    <property type="match status" value="1"/>
</dbReference>
<dbReference type="GO" id="GO:0016709">
    <property type="term" value="F:oxidoreductase activity, acting on paired donors, with incorporation or reduction of molecular oxygen, NAD(P)H as one donor, and incorporation of one atom of oxygen"/>
    <property type="evidence" value="ECO:0007669"/>
    <property type="project" value="UniProtKB-ARBA"/>
</dbReference>